<accession>A0A1B3ZDX7</accession>
<dbReference type="RefSeq" id="WP_069206141.1">
    <property type="nucleotide sequence ID" value="NZ_CP014168.1"/>
</dbReference>
<protein>
    <submittedName>
        <fullName evidence="1">Uncharacterized protein</fullName>
    </submittedName>
</protein>
<sequence>MADRASASIIIGGTISRSVIPELIDAIGTDHGRADWEGEALDAEKIVEGVSLEICAYDLPGGIFEHVESFCLRHKLSYRRSSGSCSGIFGPERVVYDGHDQPRHYELNESDAVVLTLRELQDIGSYERAEIWFTGAEFTPPPILLSDSDARRQA</sequence>
<organism evidence="1 2">
    <name type="scientific">Sphingomonas panacis</name>
    <dbReference type="NCBI Taxonomy" id="1560345"/>
    <lineage>
        <taxon>Bacteria</taxon>
        <taxon>Pseudomonadati</taxon>
        <taxon>Pseudomonadota</taxon>
        <taxon>Alphaproteobacteria</taxon>
        <taxon>Sphingomonadales</taxon>
        <taxon>Sphingomonadaceae</taxon>
        <taxon>Sphingomonas</taxon>
    </lineage>
</organism>
<reference evidence="1 2" key="1">
    <citation type="submission" date="2016-01" db="EMBL/GenBank/DDBJ databases">
        <title>Complete genome and mega plasmid sequence of Sphingomonas panacis DCY99 elicits systemic resistance in rice to Xanthomonas oryzae.</title>
        <authorList>
            <person name="Kim Y.J."/>
            <person name="Yang D.C."/>
            <person name="Sing P."/>
        </authorList>
    </citation>
    <scope>NUCLEOTIDE SEQUENCE [LARGE SCALE GENOMIC DNA]</scope>
    <source>
        <strain evidence="1 2">DCY99</strain>
    </source>
</reference>
<proteinExistence type="predicted"/>
<evidence type="ECO:0000313" key="1">
    <source>
        <dbReference type="EMBL" id="AOH85605.1"/>
    </source>
</evidence>
<dbReference type="Proteomes" id="UP000094256">
    <property type="component" value="Chromosome"/>
</dbReference>
<gene>
    <name evidence="1" type="ORF">AWL63_18350</name>
</gene>
<dbReference type="EMBL" id="CP014168">
    <property type="protein sequence ID" value="AOH85605.1"/>
    <property type="molecule type" value="Genomic_DNA"/>
</dbReference>
<evidence type="ECO:0000313" key="2">
    <source>
        <dbReference type="Proteomes" id="UP000094256"/>
    </source>
</evidence>
<dbReference type="STRING" id="1560345.AWL63_18350"/>
<keyword evidence="2" id="KW-1185">Reference proteome</keyword>
<dbReference type="OrthoDB" id="7193356at2"/>
<dbReference type="KEGG" id="span:AWL63_18350"/>
<dbReference type="AlphaFoldDB" id="A0A1B3ZDX7"/>
<name>A0A1B3ZDX7_9SPHN</name>